<sequence length="308" mass="35012">MKKIIIYGIVFLASVNIALAQNPQEIPLDQAWKDKISELAPEKANFPFKKKKKVLVFSLHTGFWHWVNPHTQAMIQIISDKSGAFDVTTSTDIAMMEKDKLKEFDAVIFNNTNSKPQYRNLFVDKISENTSLDSVTVWAQANKLEQNIIQYVKKGGGILLFHGGDTMLNNSMEFSKLTGGSFDYHTKQQAFQVRIEDPTHPLTKSLPAEGYNHVDEPYFYKNAYDELDFHPLTYFNNAEIEGQRKGQEKTSGKTYVSWIRKDGKGRAMYISTSHNAQSFENANILAYFLDAMQYVAGDVKVDETPIGK</sequence>
<accession>A0A1I1AGW9</accession>
<keyword evidence="1" id="KW-0732">Signal</keyword>
<evidence type="ECO:0000256" key="1">
    <source>
        <dbReference type="SAM" id="SignalP"/>
    </source>
</evidence>
<protein>
    <submittedName>
        <fullName evidence="3">Trehalose utilisation</fullName>
    </submittedName>
</protein>
<feature type="signal peptide" evidence="1">
    <location>
        <begin position="1"/>
        <end position="20"/>
    </location>
</feature>
<dbReference type="Proteomes" id="UP000198790">
    <property type="component" value="Unassembled WGS sequence"/>
</dbReference>
<evidence type="ECO:0000313" key="4">
    <source>
        <dbReference type="Proteomes" id="UP000198790"/>
    </source>
</evidence>
<dbReference type="PANTHER" id="PTHR40469:SF2">
    <property type="entry name" value="GALACTOSE-BINDING DOMAIN-LIKE SUPERFAMILY PROTEIN"/>
    <property type="match status" value="1"/>
</dbReference>
<dbReference type="EMBL" id="FOKK01000008">
    <property type="protein sequence ID" value="SFB36732.1"/>
    <property type="molecule type" value="Genomic_DNA"/>
</dbReference>
<dbReference type="AlphaFoldDB" id="A0A1I1AGW9"/>
<feature type="domain" description="ThuA-like" evidence="2">
    <location>
        <begin position="53"/>
        <end position="295"/>
    </location>
</feature>
<dbReference type="InterPro" id="IPR029010">
    <property type="entry name" value="ThuA-like"/>
</dbReference>
<gene>
    <name evidence="3" type="ORF">SAMN04489723_10887</name>
</gene>
<dbReference type="RefSeq" id="WP_092897710.1">
    <property type="nucleotide sequence ID" value="NZ_FOKK01000008.1"/>
</dbReference>
<evidence type="ECO:0000259" key="2">
    <source>
        <dbReference type="Pfam" id="PF06283"/>
    </source>
</evidence>
<dbReference type="OrthoDB" id="9816308at2"/>
<dbReference type="Pfam" id="PF06283">
    <property type="entry name" value="ThuA"/>
    <property type="match status" value="1"/>
</dbReference>
<dbReference type="PANTHER" id="PTHR40469">
    <property type="entry name" value="SECRETED GLYCOSYL HYDROLASE"/>
    <property type="match status" value="1"/>
</dbReference>
<dbReference type="InterPro" id="IPR029062">
    <property type="entry name" value="Class_I_gatase-like"/>
</dbReference>
<dbReference type="STRING" id="237018.SAMN04489723_10887"/>
<reference evidence="3 4" key="1">
    <citation type="submission" date="2016-10" db="EMBL/GenBank/DDBJ databases">
        <authorList>
            <person name="de Groot N.N."/>
        </authorList>
    </citation>
    <scope>NUCLEOTIDE SEQUENCE [LARGE SCALE GENOMIC DNA]</scope>
    <source>
        <strain evidence="3 4">DSM 23399</strain>
    </source>
</reference>
<organism evidence="3 4">
    <name type="scientific">Algoriphagus aquimarinus</name>
    <dbReference type="NCBI Taxonomy" id="237018"/>
    <lineage>
        <taxon>Bacteria</taxon>
        <taxon>Pseudomonadati</taxon>
        <taxon>Bacteroidota</taxon>
        <taxon>Cytophagia</taxon>
        <taxon>Cytophagales</taxon>
        <taxon>Cyclobacteriaceae</taxon>
        <taxon>Algoriphagus</taxon>
    </lineage>
</organism>
<dbReference type="SUPFAM" id="SSF52317">
    <property type="entry name" value="Class I glutamine amidotransferase-like"/>
    <property type="match status" value="1"/>
</dbReference>
<dbReference type="Gene3D" id="3.40.50.880">
    <property type="match status" value="1"/>
</dbReference>
<evidence type="ECO:0000313" key="3">
    <source>
        <dbReference type="EMBL" id="SFB36732.1"/>
    </source>
</evidence>
<keyword evidence="4" id="KW-1185">Reference proteome</keyword>
<name>A0A1I1AGW9_9BACT</name>
<proteinExistence type="predicted"/>
<feature type="chain" id="PRO_5011761351" evidence="1">
    <location>
        <begin position="21"/>
        <end position="308"/>
    </location>
</feature>